<dbReference type="InterPro" id="IPR005311">
    <property type="entry name" value="PBP_dimer"/>
</dbReference>
<dbReference type="PANTHER" id="PTHR30627:SF1">
    <property type="entry name" value="PEPTIDOGLYCAN D,D-TRANSPEPTIDASE FTSI"/>
    <property type="match status" value="1"/>
</dbReference>
<dbReference type="GO" id="GO:0016740">
    <property type="term" value="F:transferase activity"/>
    <property type="evidence" value="ECO:0007669"/>
    <property type="project" value="UniProtKB-KW"/>
</dbReference>
<evidence type="ECO:0000256" key="3">
    <source>
        <dbReference type="ARBA" id="ARBA00023136"/>
    </source>
</evidence>
<dbReference type="Gene3D" id="3.40.710.10">
    <property type="entry name" value="DD-peptidase/beta-lactamase superfamily"/>
    <property type="match status" value="1"/>
</dbReference>
<dbReference type="Pfam" id="PF03717">
    <property type="entry name" value="PBP_dimer"/>
    <property type="match status" value="1"/>
</dbReference>
<evidence type="ECO:0000313" key="6">
    <source>
        <dbReference type="EMBL" id="OLL15330.1"/>
    </source>
</evidence>
<accession>A0A1Q8I2M4</accession>
<dbReference type="EMBL" id="MSGO01000013">
    <property type="protein sequence ID" value="OLL15330.1"/>
    <property type="molecule type" value="Genomic_DNA"/>
</dbReference>
<keyword evidence="6" id="KW-0808">Transferase</keyword>
<feature type="domain" description="Penicillin-binding protein dimerisation" evidence="5">
    <location>
        <begin position="50"/>
        <end position="223"/>
    </location>
</feature>
<name>A0A1Q8I2M4_9ACTO</name>
<dbReference type="GO" id="GO:0071555">
    <property type="term" value="P:cell wall organization"/>
    <property type="evidence" value="ECO:0007669"/>
    <property type="project" value="TreeGrafter"/>
</dbReference>
<dbReference type="SUPFAM" id="SSF56519">
    <property type="entry name" value="Penicillin binding protein dimerisation domain"/>
    <property type="match status" value="1"/>
</dbReference>
<evidence type="ECO:0000259" key="4">
    <source>
        <dbReference type="Pfam" id="PF00905"/>
    </source>
</evidence>
<dbReference type="Proteomes" id="UP000185736">
    <property type="component" value="Unassembled WGS sequence"/>
</dbReference>
<dbReference type="InterPro" id="IPR050515">
    <property type="entry name" value="Beta-lactam/transpept"/>
</dbReference>
<comment type="subcellular location">
    <subcellularLocation>
        <location evidence="1">Membrane</location>
    </subcellularLocation>
</comment>
<dbReference type="AlphaFoldDB" id="A0A1Q8I2M4"/>
<dbReference type="InterPro" id="IPR001460">
    <property type="entry name" value="PCN-bd_Tpept"/>
</dbReference>
<dbReference type="Gene3D" id="3.90.1310.10">
    <property type="entry name" value="Penicillin-binding protein 2a (Domain 2)"/>
    <property type="match status" value="1"/>
</dbReference>
<evidence type="ECO:0000313" key="7">
    <source>
        <dbReference type="Proteomes" id="UP000185736"/>
    </source>
</evidence>
<dbReference type="SUPFAM" id="SSF56601">
    <property type="entry name" value="beta-lactamase/transpeptidase-like"/>
    <property type="match status" value="1"/>
</dbReference>
<evidence type="ECO:0000256" key="2">
    <source>
        <dbReference type="ARBA" id="ARBA00007171"/>
    </source>
</evidence>
<comment type="caution">
    <text evidence="6">The sequence shown here is derived from an EMBL/GenBank/DDBJ whole genome shotgun (WGS) entry which is preliminary data.</text>
</comment>
<evidence type="ECO:0000256" key="1">
    <source>
        <dbReference type="ARBA" id="ARBA00004370"/>
    </source>
</evidence>
<gene>
    <name evidence="6" type="ORF">BKH32_03910</name>
</gene>
<dbReference type="GO" id="GO:0008658">
    <property type="term" value="F:penicillin binding"/>
    <property type="evidence" value="ECO:0007669"/>
    <property type="project" value="InterPro"/>
</dbReference>
<sequence>MNPSRRQALQLGGLLVFTALAGRTVYVQAVEGPELAQKAKAERTVTWVNRAPRGDITGRDGTVLASSAVSYDVGVNQSLIAQYERTEMRLNESTGVNEKVVVDYGATAVAAQLAPILNVDPLELGAKLVGNRSYEVIAQEVSPDTWRKIKALDIPGVEPDQRTRRTYPAGTVAGNVLGFTHEGEHNRELIGAAGLELTQNTLLTGTDGKGSEEVGRSGVIIPTGEQEDEPARPGATVRTTLNPDLQSIAQETIDRTVAAQHADWGIVMAMEPTTGKVVVLADSNSVDPSDPSATSEENRTARSVQAVFEPGSVGKVVTFAAALEEGVVKPEDTWTIPYTWSAANGQTFKDSHEHETQTMTTAGVLAESSNVGTVQIGEKLADDVRYKYMKRFGWGQATGIEMPAESDGILYPPGSWDDRTRYTTMFGQGVAGTTLQSLQVLATVANKGVRVAPRVIDAWIDADGKETPQKRPEGVRVVSEATAKTLTEMLIGVTQEGGTAESASINGYLVAGKTGTTEILTDDSTVASFVGFLPARDPVLAIAVIVNRPEGIYGGTVAAPVFREVALAAMQALNIAPDPSVVAARAARNGAGGERDASQ</sequence>
<dbReference type="GO" id="GO:0005886">
    <property type="term" value="C:plasma membrane"/>
    <property type="evidence" value="ECO:0007669"/>
    <property type="project" value="TreeGrafter"/>
</dbReference>
<keyword evidence="3" id="KW-0472">Membrane</keyword>
<dbReference type="Gene3D" id="3.30.450.330">
    <property type="match status" value="1"/>
</dbReference>
<comment type="similarity">
    <text evidence="2">Belongs to the transpeptidase family.</text>
</comment>
<dbReference type="InterPro" id="IPR036138">
    <property type="entry name" value="PBP_dimer_sf"/>
</dbReference>
<evidence type="ECO:0000259" key="5">
    <source>
        <dbReference type="Pfam" id="PF03717"/>
    </source>
</evidence>
<reference evidence="6 7" key="1">
    <citation type="submission" date="2016-12" db="EMBL/GenBank/DDBJ databases">
        <title>Genomic comparison of strains in the 'Actinomyces naeslundii' group.</title>
        <authorList>
            <person name="Mughal S.R."/>
            <person name="Do T."/>
            <person name="Gilbert S.C."/>
            <person name="Witherden E.A."/>
            <person name="Didelot X."/>
            <person name="Beighton D."/>
        </authorList>
    </citation>
    <scope>NUCLEOTIDE SEQUENCE [LARGE SCALE GENOMIC DNA]</scope>
    <source>
        <strain evidence="6 7">S64C</strain>
    </source>
</reference>
<organism evidence="6 7">
    <name type="scientific">Actinomyces oris</name>
    <dbReference type="NCBI Taxonomy" id="544580"/>
    <lineage>
        <taxon>Bacteria</taxon>
        <taxon>Bacillati</taxon>
        <taxon>Actinomycetota</taxon>
        <taxon>Actinomycetes</taxon>
        <taxon>Actinomycetales</taxon>
        <taxon>Actinomycetaceae</taxon>
        <taxon>Actinomyces</taxon>
    </lineage>
</organism>
<dbReference type="RefSeq" id="WP_075248716.1">
    <property type="nucleotide sequence ID" value="NZ_MSGO01000013.1"/>
</dbReference>
<dbReference type="Pfam" id="PF00905">
    <property type="entry name" value="Transpeptidase"/>
    <property type="match status" value="1"/>
</dbReference>
<dbReference type="PANTHER" id="PTHR30627">
    <property type="entry name" value="PEPTIDOGLYCAN D,D-TRANSPEPTIDASE"/>
    <property type="match status" value="1"/>
</dbReference>
<feature type="domain" description="Penicillin-binding protein transpeptidase" evidence="4">
    <location>
        <begin position="265"/>
        <end position="565"/>
    </location>
</feature>
<proteinExistence type="inferred from homology"/>
<protein>
    <submittedName>
        <fullName evidence="6">Peptidoglycan glycosyltransferase</fullName>
    </submittedName>
</protein>
<dbReference type="InterPro" id="IPR012338">
    <property type="entry name" value="Beta-lactam/transpept-like"/>
</dbReference>